<organism evidence="1 2">
    <name type="scientific">Pleurodeles waltl</name>
    <name type="common">Iberian ribbed newt</name>
    <dbReference type="NCBI Taxonomy" id="8319"/>
    <lineage>
        <taxon>Eukaryota</taxon>
        <taxon>Metazoa</taxon>
        <taxon>Chordata</taxon>
        <taxon>Craniata</taxon>
        <taxon>Vertebrata</taxon>
        <taxon>Euteleostomi</taxon>
        <taxon>Amphibia</taxon>
        <taxon>Batrachia</taxon>
        <taxon>Caudata</taxon>
        <taxon>Salamandroidea</taxon>
        <taxon>Salamandridae</taxon>
        <taxon>Pleurodelinae</taxon>
        <taxon>Pleurodeles</taxon>
    </lineage>
</organism>
<proteinExistence type="predicted"/>
<dbReference type="Proteomes" id="UP001066276">
    <property type="component" value="Chromosome 1_2"/>
</dbReference>
<protein>
    <submittedName>
        <fullName evidence="1">Uncharacterized protein</fullName>
    </submittedName>
</protein>
<sequence>ENLREPNRARGRKSSAAWLENDLSPSRRWCWGRCLYHHCPLVLVSREAHAEKRSII</sequence>
<reference evidence="1" key="1">
    <citation type="journal article" date="2022" name="bioRxiv">
        <title>Sequencing and chromosome-scale assembly of the giantPleurodeles waltlgenome.</title>
        <authorList>
            <person name="Brown T."/>
            <person name="Elewa A."/>
            <person name="Iarovenko S."/>
            <person name="Subramanian E."/>
            <person name="Araus A.J."/>
            <person name="Petzold A."/>
            <person name="Susuki M."/>
            <person name="Suzuki K.-i.T."/>
            <person name="Hayashi T."/>
            <person name="Toyoda A."/>
            <person name="Oliveira C."/>
            <person name="Osipova E."/>
            <person name="Leigh N.D."/>
            <person name="Simon A."/>
            <person name="Yun M.H."/>
        </authorList>
    </citation>
    <scope>NUCLEOTIDE SEQUENCE</scope>
    <source>
        <strain evidence="1">20211129_DDA</strain>
        <tissue evidence="1">Liver</tissue>
    </source>
</reference>
<dbReference type="EMBL" id="JANPWB010000002">
    <property type="protein sequence ID" value="KAJ1208915.1"/>
    <property type="molecule type" value="Genomic_DNA"/>
</dbReference>
<evidence type="ECO:0000313" key="2">
    <source>
        <dbReference type="Proteomes" id="UP001066276"/>
    </source>
</evidence>
<feature type="non-terminal residue" evidence="1">
    <location>
        <position position="56"/>
    </location>
</feature>
<dbReference type="AlphaFoldDB" id="A0AAV7W7Q5"/>
<comment type="caution">
    <text evidence="1">The sequence shown here is derived from an EMBL/GenBank/DDBJ whole genome shotgun (WGS) entry which is preliminary data.</text>
</comment>
<name>A0AAV7W7Q5_PLEWA</name>
<evidence type="ECO:0000313" key="1">
    <source>
        <dbReference type="EMBL" id="KAJ1208915.1"/>
    </source>
</evidence>
<keyword evidence="2" id="KW-1185">Reference proteome</keyword>
<feature type="non-terminal residue" evidence="1">
    <location>
        <position position="1"/>
    </location>
</feature>
<accession>A0AAV7W7Q5</accession>
<gene>
    <name evidence="1" type="ORF">NDU88_004297</name>
</gene>